<evidence type="ECO:0000313" key="2">
    <source>
        <dbReference type="Proteomes" id="UP001157006"/>
    </source>
</evidence>
<dbReference type="AlphaFoldDB" id="A0AAV1B4P3"/>
<reference evidence="1 2" key="1">
    <citation type="submission" date="2023-01" db="EMBL/GenBank/DDBJ databases">
        <authorList>
            <person name="Kreplak J."/>
        </authorList>
    </citation>
    <scope>NUCLEOTIDE SEQUENCE [LARGE SCALE GENOMIC DNA]</scope>
</reference>
<dbReference type="Proteomes" id="UP001157006">
    <property type="component" value="Chromosome 6"/>
</dbReference>
<name>A0AAV1B4P3_VICFA</name>
<gene>
    <name evidence="1" type="ORF">VFH_VI069360</name>
</gene>
<keyword evidence="2" id="KW-1185">Reference proteome</keyword>
<protein>
    <submittedName>
        <fullName evidence="1">Uncharacterized protein</fullName>
    </submittedName>
</protein>
<accession>A0AAV1B4P3</accession>
<proteinExistence type="predicted"/>
<evidence type="ECO:0000313" key="1">
    <source>
        <dbReference type="EMBL" id="CAI8617301.1"/>
    </source>
</evidence>
<sequence>MSLKTGLEAWAGLGKLLQLNKAGILMLNTGARAEVSASDSSFATGDENLEHSLAASETIKQAFTKNKNDRFRKQRVEGLQHPYFGRQKEDERERHHAVKKLIEKQLSMDILTVLFVFRILAVSSTDDISYSLLVLDLSSEIGMRNWSWAAFKPETGPGLGIGLGAAIEFVYGGVIMPVERERR</sequence>
<organism evidence="1 2">
    <name type="scientific">Vicia faba</name>
    <name type="common">Broad bean</name>
    <name type="synonym">Faba vulgaris</name>
    <dbReference type="NCBI Taxonomy" id="3906"/>
    <lineage>
        <taxon>Eukaryota</taxon>
        <taxon>Viridiplantae</taxon>
        <taxon>Streptophyta</taxon>
        <taxon>Embryophyta</taxon>
        <taxon>Tracheophyta</taxon>
        <taxon>Spermatophyta</taxon>
        <taxon>Magnoliopsida</taxon>
        <taxon>eudicotyledons</taxon>
        <taxon>Gunneridae</taxon>
        <taxon>Pentapetalae</taxon>
        <taxon>rosids</taxon>
        <taxon>fabids</taxon>
        <taxon>Fabales</taxon>
        <taxon>Fabaceae</taxon>
        <taxon>Papilionoideae</taxon>
        <taxon>50 kb inversion clade</taxon>
        <taxon>NPAAA clade</taxon>
        <taxon>Hologalegina</taxon>
        <taxon>IRL clade</taxon>
        <taxon>Fabeae</taxon>
        <taxon>Vicia</taxon>
    </lineage>
</organism>
<dbReference type="EMBL" id="OX451741">
    <property type="protein sequence ID" value="CAI8617301.1"/>
    <property type="molecule type" value="Genomic_DNA"/>
</dbReference>